<dbReference type="GeneID" id="65129721"/>
<dbReference type="Proteomes" id="UP000594132">
    <property type="component" value="Segment"/>
</dbReference>
<dbReference type="EMBL" id="MT774387">
    <property type="protein sequence ID" value="QOR59200.1"/>
    <property type="molecule type" value="Genomic_DNA"/>
</dbReference>
<name>A0A7M1S1J1_9CAUD</name>
<organism evidence="1 2">
    <name type="scientific">uncultured phage cr111_1</name>
    <dbReference type="NCBI Taxonomy" id="2772071"/>
    <lineage>
        <taxon>Viruses</taxon>
        <taxon>Duplodnaviria</taxon>
        <taxon>Heunggongvirae</taxon>
        <taxon>Uroviricota</taxon>
        <taxon>Caudoviricetes</taxon>
        <taxon>Crassvirales</taxon>
        <taxon>Steigviridae</taxon>
        <taxon>Asinivirinae</taxon>
        <taxon>Lahndsivirus</taxon>
        <taxon>Lahndsivirus rarus</taxon>
    </lineage>
</organism>
<reference evidence="1 2" key="1">
    <citation type="submission" date="2020-07" db="EMBL/GenBank/DDBJ databases">
        <title>Taxonomic proposal: Crassvirales, a new order of highly abundant and diverse bacterial viruses.</title>
        <authorList>
            <person name="Shkoporov A.N."/>
            <person name="Stockdale S.R."/>
            <person name="Guerin E."/>
            <person name="Ross R.P."/>
            <person name="Hill C."/>
        </authorList>
    </citation>
    <scope>NUCLEOTIDE SEQUENCE [LARGE SCALE GENOMIC DNA]</scope>
</reference>
<evidence type="ECO:0000313" key="2">
    <source>
        <dbReference type="Proteomes" id="UP000594132"/>
    </source>
</evidence>
<dbReference type="RefSeq" id="YP_010111358.1">
    <property type="nucleotide sequence ID" value="NC_055880.1"/>
</dbReference>
<dbReference type="KEGG" id="vg:65129721"/>
<sequence>MKVETIALPTSGGQRVEPGSLILHMSSGMDIWMVTHVEHSQEGIMFDVILVCPAKDTANYYGMTNTFLPCLCRLYDGEVRLKQKL</sequence>
<accession>A0A7M1S1J1</accession>
<protein>
    <submittedName>
        <fullName evidence="1">Uncharacterized protein</fullName>
    </submittedName>
</protein>
<evidence type="ECO:0000313" key="1">
    <source>
        <dbReference type="EMBL" id="QOR59200.1"/>
    </source>
</evidence>
<proteinExistence type="predicted"/>
<keyword evidence="2" id="KW-1185">Reference proteome</keyword>